<dbReference type="PANTHER" id="PTHR35368">
    <property type="entry name" value="HYDROPEROXIDE REDUCTASE"/>
    <property type="match status" value="1"/>
</dbReference>
<proteinExistence type="predicted"/>
<gene>
    <name evidence="1" type="ORF">XD72_1235</name>
    <name evidence="2" type="ORF">XE07_1662</name>
</gene>
<dbReference type="PATRIC" id="fig|301375.6.peg.856"/>
<dbReference type="SUPFAM" id="SSF82784">
    <property type="entry name" value="OsmC-like"/>
    <property type="match status" value="1"/>
</dbReference>
<dbReference type="InterPro" id="IPR015946">
    <property type="entry name" value="KH_dom-like_a/b"/>
</dbReference>
<comment type="caution">
    <text evidence="2">The sequence shown here is derived from an EMBL/GenBank/DDBJ whole genome shotgun (WGS) entry which is preliminary data.</text>
</comment>
<name>A0A117MC14_9EURY</name>
<reference evidence="2" key="1">
    <citation type="journal article" date="2015" name="MBio">
        <title>Genome-resolved metagenomic analysis reveals roles for candidate phyla and other microbial community members in biogeochemical transformations in oil reservoirs.</title>
        <authorList>
            <person name="Hu P."/>
            <person name="Tom L."/>
            <person name="Singh A."/>
            <person name="Thomas B.C."/>
            <person name="Baker B.J."/>
            <person name="Piceno Y.M."/>
            <person name="Andersen G.L."/>
            <person name="Banfield J.F."/>
        </authorList>
    </citation>
    <scope>NUCLEOTIDE SEQUENCE [LARGE SCALE GENOMIC DNA]</scope>
    <source>
        <strain evidence="2">56_747</strain>
    </source>
</reference>
<evidence type="ECO:0000313" key="2">
    <source>
        <dbReference type="EMBL" id="KUK95722.1"/>
    </source>
</evidence>
<organism evidence="2 3">
    <name type="scientific">Methanothrix harundinacea</name>
    <dbReference type="NCBI Taxonomy" id="301375"/>
    <lineage>
        <taxon>Archaea</taxon>
        <taxon>Methanobacteriati</taxon>
        <taxon>Methanobacteriota</taxon>
        <taxon>Stenosarchaea group</taxon>
        <taxon>Methanomicrobia</taxon>
        <taxon>Methanotrichales</taxon>
        <taxon>Methanotrichaceae</taxon>
        <taxon>Methanothrix</taxon>
    </lineage>
</organism>
<dbReference type="PANTHER" id="PTHR35368:SF1">
    <property type="entry name" value="HYDROPEROXIDE REDUCTASE"/>
    <property type="match status" value="1"/>
</dbReference>
<dbReference type="EMBL" id="LGFT01000026">
    <property type="protein sequence ID" value="KUK44396.1"/>
    <property type="molecule type" value="Genomic_DNA"/>
</dbReference>
<evidence type="ECO:0000313" key="3">
    <source>
        <dbReference type="Proteomes" id="UP000053961"/>
    </source>
</evidence>
<dbReference type="Pfam" id="PF02566">
    <property type="entry name" value="OsmC"/>
    <property type="match status" value="1"/>
</dbReference>
<dbReference type="Proteomes" id="UP000053961">
    <property type="component" value="Unassembled WGS sequence"/>
</dbReference>
<protein>
    <submittedName>
        <fullName evidence="2">OsmC family protein</fullName>
    </submittedName>
</protein>
<dbReference type="InterPro" id="IPR052924">
    <property type="entry name" value="OsmC/Ohr_hydroprdx_reductase"/>
</dbReference>
<dbReference type="InterPro" id="IPR003718">
    <property type="entry name" value="OsmC/Ohr_fam"/>
</dbReference>
<evidence type="ECO:0000313" key="4">
    <source>
        <dbReference type="Proteomes" id="UP000057043"/>
    </source>
</evidence>
<sequence>MNEIVNGIDVQRLHRTIEGVGKEPEKGRFTIQTRTEWGGGCRCRTFIERGRGAEDMNKSEEFVVESDEPPALMGQNLAPNAVEFVLHALASCIAVGFVLRAALLGIEIEAMELFLTGDIDLNNFFGLSEDPRPGLQSVSVRCAVASTASKGEIETLCREVVKRSAVMDIVQNPVPVSVEMIERRGVARL</sequence>
<dbReference type="InterPro" id="IPR036102">
    <property type="entry name" value="OsmC/Ohrsf"/>
</dbReference>
<dbReference type="Gene3D" id="3.30.300.20">
    <property type="match status" value="1"/>
</dbReference>
<dbReference type="AlphaFoldDB" id="A0A117MC14"/>
<accession>A0A117MC14</accession>
<dbReference type="EMBL" id="LGHB01000028">
    <property type="protein sequence ID" value="KUK95722.1"/>
    <property type="molecule type" value="Genomic_DNA"/>
</dbReference>
<dbReference type="Proteomes" id="UP000057043">
    <property type="component" value="Unassembled WGS sequence"/>
</dbReference>
<evidence type="ECO:0000313" key="1">
    <source>
        <dbReference type="EMBL" id="KUK44396.1"/>
    </source>
</evidence>
<reference evidence="3 4" key="2">
    <citation type="journal article" date="2015" name="MBio">
        <title>Genome-Resolved Metagenomic Analysis Reveals Roles for Candidate Phyla and Other Microbial Community Members in Biogeochemical Transformations in Oil Reservoirs.</title>
        <authorList>
            <person name="Hu P."/>
            <person name="Tom L."/>
            <person name="Singh A."/>
            <person name="Thomas B.C."/>
            <person name="Baker B.J."/>
            <person name="Piceno Y.M."/>
            <person name="Andersen G.L."/>
            <person name="Banfield J.F."/>
        </authorList>
    </citation>
    <scope>NUCLEOTIDE SEQUENCE [LARGE SCALE GENOMIC DNA]</scope>
    <source>
        <strain evidence="1">57_489</strain>
    </source>
</reference>